<evidence type="ECO:0000313" key="2">
    <source>
        <dbReference type="EMBL" id="RVW97290.1"/>
    </source>
</evidence>
<dbReference type="PANTHER" id="PTHR35116:SF2">
    <property type="entry name" value="ATP-DEPENDENT HELICASE FAMILY PROTEIN-RELATED"/>
    <property type="match status" value="1"/>
</dbReference>
<gene>
    <name evidence="2" type="primary">MOM1_7</name>
    <name evidence="2" type="ORF">CK203_025913</name>
</gene>
<dbReference type="InterPro" id="IPR039322">
    <property type="entry name" value="MOM1"/>
</dbReference>
<sequence>MRKIGKCWTAASLMNHEIDRKGSLMLAKQHLAFTCKEEEVEYVYSKLHSLKEKFQYRSENLRVADSEQDLMSASKGYLKNLLHGRESWELNHTKVKVEAEEIPLAQECSDKQVSSQQGQAEIATEEMKELDKIDEQEKAQLENDHKVESALIRSMYGLPLRTDKLEMLDKDYAKKIEEHKRQMSVQIKNLEAMHLAARNKEKQDAARWLQAVESWAQDELLRKLPLNDSACRVEDSQSGELGRCHAPTSFASGPAAFSKEQRQGMTQDEMGQSGVHETVPVTQFPAVIQLRF</sequence>
<evidence type="ECO:0000313" key="3">
    <source>
        <dbReference type="Proteomes" id="UP000288805"/>
    </source>
</evidence>
<dbReference type="AlphaFoldDB" id="A0A438IKP1"/>
<dbReference type="Pfam" id="PF25029">
    <property type="entry name" value="MOM1"/>
    <property type="match status" value="1"/>
</dbReference>
<name>A0A438IKP1_VITVI</name>
<feature type="domain" description="MOM1 alpha-helical" evidence="1">
    <location>
        <begin position="4"/>
        <end position="69"/>
    </location>
</feature>
<dbReference type="GO" id="GO:0031507">
    <property type="term" value="P:heterochromatin formation"/>
    <property type="evidence" value="ECO:0007669"/>
    <property type="project" value="InterPro"/>
</dbReference>
<keyword evidence="2" id="KW-0067">ATP-binding</keyword>
<keyword evidence="2" id="KW-0378">Hydrolase</keyword>
<proteinExistence type="predicted"/>
<dbReference type="PANTHER" id="PTHR35116">
    <property type="entry name" value="HELICASE PROTEIN MOM1"/>
    <property type="match status" value="1"/>
</dbReference>
<organism evidence="2 3">
    <name type="scientific">Vitis vinifera</name>
    <name type="common">Grape</name>
    <dbReference type="NCBI Taxonomy" id="29760"/>
    <lineage>
        <taxon>Eukaryota</taxon>
        <taxon>Viridiplantae</taxon>
        <taxon>Streptophyta</taxon>
        <taxon>Embryophyta</taxon>
        <taxon>Tracheophyta</taxon>
        <taxon>Spermatophyta</taxon>
        <taxon>Magnoliopsida</taxon>
        <taxon>eudicotyledons</taxon>
        <taxon>Gunneridae</taxon>
        <taxon>Pentapetalae</taxon>
        <taxon>rosids</taxon>
        <taxon>Vitales</taxon>
        <taxon>Vitaceae</taxon>
        <taxon>Viteae</taxon>
        <taxon>Vitis</taxon>
    </lineage>
</organism>
<evidence type="ECO:0000259" key="1">
    <source>
        <dbReference type="Pfam" id="PF25029"/>
    </source>
</evidence>
<keyword evidence="2" id="KW-0347">Helicase</keyword>
<comment type="caution">
    <text evidence="2">The sequence shown here is derived from an EMBL/GenBank/DDBJ whole genome shotgun (WGS) entry which is preliminary data.</text>
</comment>
<dbReference type="EMBL" id="QGNW01000102">
    <property type="protein sequence ID" value="RVW97290.1"/>
    <property type="molecule type" value="Genomic_DNA"/>
</dbReference>
<reference evidence="2 3" key="1">
    <citation type="journal article" date="2018" name="PLoS Genet.">
        <title>Population sequencing reveals clonal diversity and ancestral inbreeding in the grapevine cultivar Chardonnay.</title>
        <authorList>
            <person name="Roach M.J."/>
            <person name="Johnson D.L."/>
            <person name="Bohlmann J."/>
            <person name="van Vuuren H.J."/>
            <person name="Jones S.J."/>
            <person name="Pretorius I.S."/>
            <person name="Schmidt S.A."/>
            <person name="Borneman A.R."/>
        </authorList>
    </citation>
    <scope>NUCLEOTIDE SEQUENCE [LARGE SCALE GENOMIC DNA]</scope>
    <source>
        <strain evidence="3">cv. Chardonnay</strain>
        <tissue evidence="2">Leaf</tissue>
    </source>
</reference>
<keyword evidence="2" id="KW-0547">Nucleotide-binding</keyword>
<dbReference type="GO" id="GO:0004386">
    <property type="term" value="F:helicase activity"/>
    <property type="evidence" value="ECO:0007669"/>
    <property type="project" value="UniProtKB-KW"/>
</dbReference>
<accession>A0A438IKP1</accession>
<dbReference type="InterPro" id="IPR056882">
    <property type="entry name" value="MOM1_dom"/>
</dbReference>
<dbReference type="Proteomes" id="UP000288805">
    <property type="component" value="Unassembled WGS sequence"/>
</dbReference>
<protein>
    <submittedName>
        <fullName evidence="2">Helicase protein MOM1</fullName>
    </submittedName>
</protein>